<dbReference type="EMBL" id="OL702939">
    <property type="protein sequence ID" value="UMO77224.1"/>
    <property type="molecule type" value="Genomic_DNA"/>
</dbReference>
<proteinExistence type="predicted"/>
<evidence type="ECO:0000313" key="1">
    <source>
        <dbReference type="EMBL" id="UMO77224.1"/>
    </source>
</evidence>
<evidence type="ECO:0000313" key="2">
    <source>
        <dbReference type="Proteomes" id="UP000829466"/>
    </source>
</evidence>
<sequence>MNMKTDVAGRVIRAGDTIAYATRLGNSAEQVVRTVQRIEDGQIYLVPQHRPNARSSQPVFAKRCVVIHSAAVSDESLFELTSGSTGYKMDPNDFNLNRNPMSISEAENILSIHTIESMKLLRVGDTIEDSDGDIWTRVS</sequence>
<keyword evidence="2" id="KW-1185">Reference proteome</keyword>
<gene>
    <name evidence="1" type="ORF">SmaMPs15_000073</name>
</gene>
<accession>A0AAE9JWL0</accession>
<protein>
    <submittedName>
        <fullName evidence="1">Uncharacterized protein</fullName>
    </submittedName>
</protein>
<organism evidence="1 2">
    <name type="scientific">Stenotrophomonas maltophilia phage vB_SmaM_Ps15</name>
    <dbReference type="NCBI Taxonomy" id="3071007"/>
    <lineage>
        <taxon>Viruses</taxon>
        <taxon>Duplodnaviria</taxon>
        <taxon>Heunggongvirae</taxon>
        <taxon>Uroviricota</taxon>
        <taxon>Caudoviricetes</taxon>
        <taxon>Menderavirus</taxon>
        <taxon>Menderavirus Ps15</taxon>
    </lineage>
</organism>
<dbReference type="Proteomes" id="UP000829466">
    <property type="component" value="Segment"/>
</dbReference>
<reference evidence="1 2" key="1">
    <citation type="submission" date="2021-12" db="EMBL/GenBank/DDBJ databases">
        <title>Characterization of bacteriophage vB_SmaM_Ps15 infective to Stenotrophomonas maltophila clinical ocular isolates.</title>
        <authorList>
            <person name="Damnjanovic D."/>
            <person name="Vazquez-Campos X."/>
            <person name="Elliott L."/>
            <person name="Willcox M."/>
            <person name="Bridge W.J."/>
        </authorList>
    </citation>
    <scope>NUCLEOTIDE SEQUENCE [LARGE SCALE GENOMIC DNA]</scope>
</reference>
<name>A0AAE9JWL0_9CAUD</name>